<dbReference type="OrthoDB" id="281928at2"/>
<keyword evidence="3" id="KW-1185">Reference proteome</keyword>
<keyword evidence="1" id="KW-0472">Membrane</keyword>
<organism evidence="2 3">
    <name type="scientific">Roseimicrobium gellanilyticum</name>
    <dbReference type="NCBI Taxonomy" id="748857"/>
    <lineage>
        <taxon>Bacteria</taxon>
        <taxon>Pseudomonadati</taxon>
        <taxon>Verrucomicrobiota</taxon>
        <taxon>Verrucomicrobiia</taxon>
        <taxon>Verrucomicrobiales</taxon>
        <taxon>Verrucomicrobiaceae</taxon>
        <taxon>Roseimicrobium</taxon>
    </lineage>
</organism>
<feature type="transmembrane region" description="Helical" evidence="1">
    <location>
        <begin position="20"/>
        <end position="49"/>
    </location>
</feature>
<gene>
    <name evidence="2" type="ORF">DES53_101282</name>
</gene>
<dbReference type="RefSeq" id="WP_113956417.1">
    <property type="nucleotide sequence ID" value="NZ_QNRR01000001.1"/>
</dbReference>
<keyword evidence="1" id="KW-0812">Transmembrane</keyword>
<dbReference type="AlphaFoldDB" id="A0A366HVG9"/>
<evidence type="ECO:0000313" key="3">
    <source>
        <dbReference type="Proteomes" id="UP000253426"/>
    </source>
</evidence>
<name>A0A366HVG9_9BACT</name>
<feature type="transmembrane region" description="Helical" evidence="1">
    <location>
        <begin position="76"/>
        <end position="100"/>
    </location>
</feature>
<evidence type="ECO:0000313" key="2">
    <source>
        <dbReference type="EMBL" id="RBP47485.1"/>
    </source>
</evidence>
<dbReference type="Proteomes" id="UP000253426">
    <property type="component" value="Unassembled WGS sequence"/>
</dbReference>
<evidence type="ECO:0000256" key="1">
    <source>
        <dbReference type="SAM" id="Phobius"/>
    </source>
</evidence>
<keyword evidence="1" id="KW-1133">Transmembrane helix</keyword>
<accession>A0A366HVG9</accession>
<comment type="caution">
    <text evidence="2">The sequence shown here is derived from an EMBL/GenBank/DDBJ whole genome shotgun (WGS) entry which is preliminary data.</text>
</comment>
<proteinExistence type="predicted"/>
<dbReference type="EMBL" id="QNRR01000001">
    <property type="protein sequence ID" value="RBP47485.1"/>
    <property type="molecule type" value="Genomic_DNA"/>
</dbReference>
<sequence>MTPFPAGHGHDRDVTHLGVLAVFHFICASCIGLAMLLVGLHYGIMHFLINEGMKRGGERSQIEVTYIEDPIRMMQWFYMPLLLVMGFSALCNGLSGVFLLKRRRRVFSLFTAAKNCLQFPLGTALGICTIIVLNRESVRAKYAVADGTLAPSR</sequence>
<reference evidence="2 3" key="1">
    <citation type="submission" date="2018-06" db="EMBL/GenBank/DDBJ databases">
        <title>Genomic Encyclopedia of Type Strains, Phase IV (KMG-IV): sequencing the most valuable type-strain genomes for metagenomic binning, comparative biology and taxonomic classification.</title>
        <authorList>
            <person name="Goeker M."/>
        </authorList>
    </citation>
    <scope>NUCLEOTIDE SEQUENCE [LARGE SCALE GENOMIC DNA]</scope>
    <source>
        <strain evidence="2 3">DSM 25532</strain>
    </source>
</reference>
<protein>
    <submittedName>
        <fullName evidence="2">Uncharacterized protein</fullName>
    </submittedName>
</protein>